<accession>A0A417YGS7</accession>
<evidence type="ECO:0000313" key="2">
    <source>
        <dbReference type="Proteomes" id="UP000285456"/>
    </source>
</evidence>
<dbReference type="RefSeq" id="WP_118889586.1">
    <property type="nucleotide sequence ID" value="NZ_PHUT01000007.1"/>
</dbReference>
<dbReference type="EMBL" id="QWEH01000007">
    <property type="protein sequence ID" value="RHW32028.1"/>
    <property type="molecule type" value="Genomic_DNA"/>
</dbReference>
<proteinExistence type="predicted"/>
<dbReference type="AlphaFoldDB" id="A0A417YGS7"/>
<name>A0A417YGS7_9BACI</name>
<organism evidence="1 2">
    <name type="scientific">Oceanobacillus profundus</name>
    <dbReference type="NCBI Taxonomy" id="372463"/>
    <lineage>
        <taxon>Bacteria</taxon>
        <taxon>Bacillati</taxon>
        <taxon>Bacillota</taxon>
        <taxon>Bacilli</taxon>
        <taxon>Bacillales</taxon>
        <taxon>Bacillaceae</taxon>
        <taxon>Oceanobacillus</taxon>
    </lineage>
</organism>
<reference evidence="1 2" key="1">
    <citation type="journal article" date="2007" name="Int. J. Syst. Evol. Microbiol.">
        <title>Oceanobacillus profundus sp. nov., isolated from a deep-sea sediment core.</title>
        <authorList>
            <person name="Kim Y.G."/>
            <person name="Choi D.H."/>
            <person name="Hyun S."/>
            <person name="Cho B.C."/>
        </authorList>
    </citation>
    <scope>NUCLEOTIDE SEQUENCE [LARGE SCALE GENOMIC DNA]</scope>
    <source>
        <strain evidence="1 2">DSM 18246</strain>
    </source>
</reference>
<keyword evidence="2" id="KW-1185">Reference proteome</keyword>
<dbReference type="Proteomes" id="UP000285456">
    <property type="component" value="Unassembled WGS sequence"/>
</dbReference>
<gene>
    <name evidence="1" type="ORF">D1B32_12400</name>
</gene>
<protein>
    <submittedName>
        <fullName evidence="1">Uncharacterized protein</fullName>
    </submittedName>
</protein>
<evidence type="ECO:0000313" key="1">
    <source>
        <dbReference type="EMBL" id="RHW32028.1"/>
    </source>
</evidence>
<dbReference type="OrthoDB" id="9961265at2"/>
<sequence>MSKSTHLQKFVEDMMRQKFMLDDTQASYKRMQSRIRERIIDQSEFIKEVAEEAKEQFVFRKEEDEGNLQNINQIIIEQHELIEAIVRDVYFHMLELSSSEINSSGFVTHIITVDENTEYDKESKVIKFENAGRAEIPIATTLRKWSDASQLRILPKRNNDRGAN</sequence>
<comment type="caution">
    <text evidence="1">The sequence shown here is derived from an EMBL/GenBank/DDBJ whole genome shotgun (WGS) entry which is preliminary data.</text>
</comment>